<keyword evidence="6" id="KW-0378">Hydrolase</keyword>
<comment type="subcellular location">
    <subcellularLocation>
        <location evidence="1">Nucleus</location>
    </subcellularLocation>
</comment>
<evidence type="ECO:0000256" key="6">
    <source>
        <dbReference type="ARBA" id="ARBA00022801"/>
    </source>
</evidence>
<keyword evidence="8" id="KW-0234">DNA repair</keyword>
<sequence>MKVLTELHNFLLSPSFYCLLSMRRILNRAFEEKTLSSREKKLLAEVRRRLDGQLDPNWRANWLTFQRITELESDRTNSIELPRSSLAFLIPAALFPNLRVVLCSAANAGAFPNPFVRYKPNIVIVVDANLVPIRQAEVSDPFSLFFSSSTTKRRDPRCSISISSATKAQSSKTISQSSKSTRSHDSFADLENKVAFFPLSLSPRPSFSSHFASASSTRQFASSTPSIIVDSREFKASLPAALYAHGFQLIPATLTICDYVLSQSIGVERKSFPDLANSLASGRLKKQMEQMSRVYQCPVLLIESAKTRGVRDIKARLSVLVRSFPRMRILWSQSDNDSSSMFEMLKRGKKEPSLEQAMILPEGDYLVGRRYDVERVDILLTFPGVTVNNVYGILRRIKRVRDICSWTKEQMEEVMTPVDADTLYKFLHTPFS</sequence>
<dbReference type="GO" id="GO:0003684">
    <property type="term" value="F:damaged DNA binding"/>
    <property type="evidence" value="ECO:0007669"/>
    <property type="project" value="TreeGrafter"/>
</dbReference>
<evidence type="ECO:0000256" key="5">
    <source>
        <dbReference type="ARBA" id="ARBA00022763"/>
    </source>
</evidence>
<dbReference type="Gene3D" id="3.40.50.10130">
    <property type="match status" value="1"/>
</dbReference>
<dbReference type="FunFam" id="3.40.50.10130:FF:000002">
    <property type="entry name" value="DNA repair endonuclease XPF"/>
    <property type="match status" value="1"/>
</dbReference>
<dbReference type="InterPro" id="IPR010994">
    <property type="entry name" value="RuvA_2-like"/>
</dbReference>
<dbReference type="InterPro" id="IPR011335">
    <property type="entry name" value="Restrct_endonuc-II-like"/>
</dbReference>
<dbReference type="SUPFAM" id="SSF52980">
    <property type="entry name" value="Restriction endonuclease-like"/>
    <property type="match status" value="1"/>
</dbReference>
<dbReference type="AlphaFoldDB" id="D8M0K3"/>
<dbReference type="InParanoid" id="D8M0K3"/>
<dbReference type="PANTHER" id="PTHR10150">
    <property type="entry name" value="DNA REPAIR ENDONUCLEASE XPF"/>
    <property type="match status" value="1"/>
</dbReference>
<dbReference type="EMBL" id="FN668643">
    <property type="protein sequence ID" value="CBK21592.2"/>
    <property type="molecule type" value="Genomic_DNA"/>
</dbReference>
<reference evidence="11" key="1">
    <citation type="submission" date="2010-02" db="EMBL/GenBank/DDBJ databases">
        <title>Sequencing and annotation of the Blastocystis hominis genome.</title>
        <authorList>
            <person name="Wincker P."/>
        </authorList>
    </citation>
    <scope>NUCLEOTIDE SEQUENCE</scope>
    <source>
        <strain evidence="11">Singapore isolate B</strain>
    </source>
</reference>
<dbReference type="PANTHER" id="PTHR10150:SF0">
    <property type="entry name" value="DNA REPAIR ENDONUCLEASE XPF"/>
    <property type="match status" value="1"/>
</dbReference>
<keyword evidence="5" id="KW-0227">DNA damage</keyword>
<evidence type="ECO:0000259" key="10">
    <source>
        <dbReference type="SMART" id="SM00891"/>
    </source>
</evidence>
<proteinExistence type="inferred from homology"/>
<dbReference type="InterPro" id="IPR006166">
    <property type="entry name" value="ERCC4_domain"/>
</dbReference>
<dbReference type="SMART" id="SM00891">
    <property type="entry name" value="ERCC4"/>
    <property type="match status" value="1"/>
</dbReference>
<keyword evidence="4" id="KW-0255">Endonuclease</keyword>
<name>D8M0K3_BLAHO</name>
<gene>
    <name evidence="11" type="ORF">GSBLH_T00001736001</name>
</gene>
<comment type="similarity">
    <text evidence="2">Belongs to the XPF family.</text>
</comment>
<organism evidence="11">
    <name type="scientific">Blastocystis hominis</name>
    <dbReference type="NCBI Taxonomy" id="12968"/>
    <lineage>
        <taxon>Eukaryota</taxon>
        <taxon>Sar</taxon>
        <taxon>Stramenopiles</taxon>
        <taxon>Bigyra</taxon>
        <taxon>Opalozoa</taxon>
        <taxon>Opalinata</taxon>
        <taxon>Blastocystidae</taxon>
        <taxon>Blastocystis</taxon>
    </lineage>
</organism>
<dbReference type="Gene3D" id="1.10.150.20">
    <property type="entry name" value="5' to 3' exonuclease, C-terminal subdomain"/>
    <property type="match status" value="1"/>
</dbReference>
<keyword evidence="12" id="KW-1185">Reference proteome</keyword>
<evidence type="ECO:0000256" key="1">
    <source>
        <dbReference type="ARBA" id="ARBA00004123"/>
    </source>
</evidence>
<dbReference type="GO" id="GO:0000712">
    <property type="term" value="P:resolution of meiotic recombination intermediates"/>
    <property type="evidence" value="ECO:0007669"/>
    <property type="project" value="TreeGrafter"/>
</dbReference>
<keyword evidence="7" id="KW-0238">DNA-binding</keyword>
<dbReference type="SUPFAM" id="SSF47781">
    <property type="entry name" value="RuvA domain 2-like"/>
    <property type="match status" value="1"/>
</dbReference>
<evidence type="ECO:0000256" key="9">
    <source>
        <dbReference type="ARBA" id="ARBA00023242"/>
    </source>
</evidence>
<evidence type="ECO:0000256" key="4">
    <source>
        <dbReference type="ARBA" id="ARBA00022759"/>
    </source>
</evidence>
<dbReference type="Pfam" id="PF02732">
    <property type="entry name" value="ERCC4"/>
    <property type="match status" value="1"/>
</dbReference>
<evidence type="ECO:0000313" key="11">
    <source>
        <dbReference type="EMBL" id="CBK21592.2"/>
    </source>
</evidence>
<dbReference type="RefSeq" id="XP_012895640.1">
    <property type="nucleotide sequence ID" value="XM_013040186.1"/>
</dbReference>
<evidence type="ECO:0000256" key="3">
    <source>
        <dbReference type="ARBA" id="ARBA00022722"/>
    </source>
</evidence>
<dbReference type="InterPro" id="IPR047520">
    <property type="entry name" value="XPF_nuclease"/>
</dbReference>
<keyword evidence="3" id="KW-0540">Nuclease</keyword>
<dbReference type="GO" id="GO:0000724">
    <property type="term" value="P:double-strand break repair via homologous recombination"/>
    <property type="evidence" value="ECO:0007669"/>
    <property type="project" value="TreeGrafter"/>
</dbReference>
<dbReference type="CDD" id="cd20078">
    <property type="entry name" value="XPF_nuclease_XPF_euk"/>
    <property type="match status" value="1"/>
</dbReference>
<evidence type="ECO:0000313" key="12">
    <source>
        <dbReference type="Proteomes" id="UP000008312"/>
    </source>
</evidence>
<dbReference type="OrthoDB" id="361020at2759"/>
<keyword evidence="9" id="KW-0539">Nucleus</keyword>
<dbReference type="GO" id="GO:0003697">
    <property type="term" value="F:single-stranded DNA binding"/>
    <property type="evidence" value="ECO:0007669"/>
    <property type="project" value="TreeGrafter"/>
</dbReference>
<dbReference type="Proteomes" id="UP000008312">
    <property type="component" value="Unassembled WGS sequence"/>
</dbReference>
<evidence type="ECO:0000256" key="8">
    <source>
        <dbReference type="ARBA" id="ARBA00023204"/>
    </source>
</evidence>
<protein>
    <recommendedName>
        <fullName evidence="10">ERCC4 domain-containing protein</fullName>
    </recommendedName>
</protein>
<evidence type="ECO:0000256" key="2">
    <source>
        <dbReference type="ARBA" id="ARBA00010015"/>
    </source>
</evidence>
<dbReference type="GO" id="GO:0000110">
    <property type="term" value="C:nucleotide-excision repair factor 1 complex"/>
    <property type="evidence" value="ECO:0007669"/>
    <property type="project" value="TreeGrafter"/>
</dbReference>
<dbReference type="GeneID" id="24918967"/>
<feature type="domain" description="ERCC4" evidence="10">
    <location>
        <begin position="226"/>
        <end position="306"/>
    </location>
</feature>
<accession>D8M0K3</accession>
<dbReference type="GO" id="GO:0000014">
    <property type="term" value="F:single-stranded DNA endodeoxyribonuclease activity"/>
    <property type="evidence" value="ECO:0007669"/>
    <property type="project" value="TreeGrafter"/>
</dbReference>
<evidence type="ECO:0000256" key="7">
    <source>
        <dbReference type="ARBA" id="ARBA00023125"/>
    </source>
</evidence>
<dbReference type="GO" id="GO:1901255">
    <property type="term" value="P:nucleotide-excision repair involved in interstrand cross-link repair"/>
    <property type="evidence" value="ECO:0007669"/>
    <property type="project" value="TreeGrafter"/>
</dbReference>